<accession>A0A2S7ITT3</accession>
<evidence type="ECO:0000313" key="3">
    <source>
        <dbReference type="Proteomes" id="UP000239590"/>
    </source>
</evidence>
<keyword evidence="1" id="KW-0813">Transport</keyword>
<comment type="similarity">
    <text evidence="1">Belongs to the TonB-dependent receptor family.</text>
</comment>
<keyword evidence="1" id="KW-0812">Transmembrane</keyword>
<reference evidence="3" key="1">
    <citation type="submission" date="2018-02" db="EMBL/GenBank/DDBJ databases">
        <title>Genome sequencing of Solimonas sp. HR-BB.</title>
        <authorList>
            <person name="Lee Y."/>
            <person name="Jeon C.O."/>
        </authorList>
    </citation>
    <scope>NUCLEOTIDE SEQUENCE [LARGE SCALE GENOMIC DNA]</scope>
    <source>
        <strain evidence="3">HR-U</strain>
    </source>
</reference>
<gene>
    <name evidence="2" type="ORF">C5O19_09040</name>
</gene>
<dbReference type="AlphaFoldDB" id="A0A2S7ITT3"/>
<proteinExistence type="inferred from homology"/>
<dbReference type="Proteomes" id="UP000239590">
    <property type="component" value="Unassembled WGS sequence"/>
</dbReference>
<dbReference type="InterPro" id="IPR039426">
    <property type="entry name" value="TonB-dep_rcpt-like"/>
</dbReference>
<keyword evidence="1" id="KW-0998">Cell outer membrane</keyword>
<keyword evidence="1" id="KW-1134">Transmembrane beta strand</keyword>
<evidence type="ECO:0000313" key="2">
    <source>
        <dbReference type="EMBL" id="PQA61058.1"/>
    </source>
</evidence>
<dbReference type="InterPro" id="IPR037066">
    <property type="entry name" value="Plug_dom_sf"/>
</dbReference>
<dbReference type="PROSITE" id="PS52016">
    <property type="entry name" value="TONB_DEPENDENT_REC_3"/>
    <property type="match status" value="1"/>
</dbReference>
<keyword evidence="1" id="KW-0472">Membrane</keyword>
<dbReference type="EMBL" id="PTRA01000001">
    <property type="protein sequence ID" value="PQA61058.1"/>
    <property type="molecule type" value="Genomic_DNA"/>
</dbReference>
<protein>
    <submittedName>
        <fullName evidence="2">Uncharacterized protein</fullName>
    </submittedName>
</protein>
<sequence>MSACSKRSDIAPISAGKEIQINENSRLSANATNRIQLTGKNTPLIIVDGKEWTAEQLEKKISPDDITSIEVFKSGKEPVQLLEKLGKTKAENGILIVRTKAGKKAELPAALYLVDGKEMDQQSAEKISPDKIESINVLKDAKGVEKYGEKAKNGVIMITLKK</sequence>
<dbReference type="GO" id="GO:0009279">
    <property type="term" value="C:cell outer membrane"/>
    <property type="evidence" value="ECO:0007669"/>
    <property type="project" value="UniProtKB-SubCell"/>
</dbReference>
<comment type="subcellular location">
    <subcellularLocation>
        <location evidence="1">Cell outer membrane</location>
        <topology evidence="1">Multi-pass membrane protein</topology>
    </subcellularLocation>
</comment>
<organism evidence="2 3">
    <name type="scientific">Siphonobacter curvatus</name>
    <dbReference type="NCBI Taxonomy" id="2094562"/>
    <lineage>
        <taxon>Bacteria</taxon>
        <taxon>Pseudomonadati</taxon>
        <taxon>Bacteroidota</taxon>
        <taxon>Cytophagia</taxon>
        <taxon>Cytophagales</taxon>
        <taxon>Cytophagaceae</taxon>
        <taxon>Siphonobacter</taxon>
    </lineage>
</organism>
<name>A0A2S7ITT3_9BACT</name>
<dbReference type="SUPFAM" id="SSF56935">
    <property type="entry name" value="Porins"/>
    <property type="match status" value="1"/>
</dbReference>
<keyword evidence="3" id="KW-1185">Reference proteome</keyword>
<comment type="caution">
    <text evidence="2">The sequence shown here is derived from an EMBL/GenBank/DDBJ whole genome shotgun (WGS) entry which is preliminary data.</text>
</comment>
<dbReference type="Gene3D" id="2.170.130.10">
    <property type="entry name" value="TonB-dependent receptor, plug domain"/>
    <property type="match status" value="1"/>
</dbReference>
<evidence type="ECO:0000256" key="1">
    <source>
        <dbReference type="PROSITE-ProRule" id="PRU01360"/>
    </source>
</evidence>